<evidence type="ECO:0000256" key="15">
    <source>
        <dbReference type="PIRSR" id="PIRSR614732-2"/>
    </source>
</evidence>
<evidence type="ECO:0000313" key="19">
    <source>
        <dbReference type="RefSeq" id="XP_032829097.1"/>
    </source>
</evidence>
<keyword evidence="11" id="KW-0665">Pyrimidine biosynthesis</keyword>
<keyword evidence="9" id="KW-0808">Transferase</keyword>
<evidence type="ECO:0000256" key="3">
    <source>
        <dbReference type="ARBA" id="ARBA00006221"/>
    </source>
</evidence>
<keyword evidence="10" id="KW-0210">Decarboxylase</keyword>
<dbReference type="AlphaFoldDB" id="A0AAJ7U6C4"/>
<dbReference type="RefSeq" id="XP_032829098.1">
    <property type="nucleotide sequence ID" value="XM_032973207.1"/>
</dbReference>
<dbReference type="GO" id="GO:0004588">
    <property type="term" value="F:orotate phosphoribosyltransferase activity"/>
    <property type="evidence" value="ECO:0007669"/>
    <property type="project" value="UniProtKB-EC"/>
</dbReference>
<dbReference type="SUPFAM" id="SSF53271">
    <property type="entry name" value="PRTase-like"/>
    <property type="match status" value="1"/>
</dbReference>
<evidence type="ECO:0000256" key="7">
    <source>
        <dbReference type="ARBA" id="ARBA00015047"/>
    </source>
</evidence>
<organism evidence="18 19">
    <name type="scientific">Petromyzon marinus</name>
    <name type="common">Sea lamprey</name>
    <dbReference type="NCBI Taxonomy" id="7757"/>
    <lineage>
        <taxon>Eukaryota</taxon>
        <taxon>Metazoa</taxon>
        <taxon>Chordata</taxon>
        <taxon>Craniata</taxon>
        <taxon>Vertebrata</taxon>
        <taxon>Cyclostomata</taxon>
        <taxon>Hyperoartia</taxon>
        <taxon>Petromyzontiformes</taxon>
        <taxon>Petromyzontidae</taxon>
        <taxon>Petromyzon</taxon>
    </lineage>
</organism>
<protein>
    <recommendedName>
        <fullName evidence="7">Uridine 5'-monophosphate synthase</fullName>
        <ecNumber evidence="5">2.4.2.10</ecNumber>
        <ecNumber evidence="6">4.1.1.23</ecNumber>
    </recommendedName>
</protein>
<feature type="compositionally biased region" description="Low complexity" evidence="16">
    <location>
        <begin position="200"/>
        <end position="214"/>
    </location>
</feature>
<dbReference type="InterPro" id="IPR001754">
    <property type="entry name" value="OMPdeCOase_dom"/>
</dbReference>
<evidence type="ECO:0000313" key="21">
    <source>
        <dbReference type="RefSeq" id="XP_032829099.1"/>
    </source>
</evidence>
<dbReference type="InterPro" id="IPR023031">
    <property type="entry name" value="OPRT"/>
</dbReference>
<evidence type="ECO:0000256" key="11">
    <source>
        <dbReference type="ARBA" id="ARBA00022975"/>
    </source>
</evidence>
<keyword evidence="8" id="KW-0328">Glycosyltransferase</keyword>
<dbReference type="CDD" id="cd06223">
    <property type="entry name" value="PRTases_typeI"/>
    <property type="match status" value="1"/>
</dbReference>
<comment type="similarity">
    <text evidence="4">In the C-terminal section; belongs to the OMP decarboxylase family.</text>
</comment>
<dbReference type="RefSeq" id="XP_032829097.1">
    <property type="nucleotide sequence ID" value="XM_032973206.1"/>
</dbReference>
<accession>A0AAJ7U6C4</accession>
<evidence type="ECO:0000256" key="4">
    <source>
        <dbReference type="ARBA" id="ARBA00009769"/>
    </source>
</evidence>
<dbReference type="GO" id="GO:0004590">
    <property type="term" value="F:orotidine-5'-phosphate decarboxylase activity"/>
    <property type="evidence" value="ECO:0007669"/>
    <property type="project" value="UniProtKB-EC"/>
</dbReference>
<dbReference type="CDD" id="cd04725">
    <property type="entry name" value="OMP_decarboxylase_like"/>
    <property type="match status" value="1"/>
</dbReference>
<evidence type="ECO:0000256" key="16">
    <source>
        <dbReference type="SAM" id="MobiDB-lite"/>
    </source>
</evidence>
<feature type="active site" description="For OMPdecase activity" evidence="14">
    <location>
        <position position="311"/>
    </location>
</feature>
<dbReference type="GO" id="GO:0006207">
    <property type="term" value="P:'de novo' pyrimidine nucleobase biosynthetic process"/>
    <property type="evidence" value="ECO:0007669"/>
    <property type="project" value="InterPro"/>
</dbReference>
<dbReference type="InterPro" id="IPR018089">
    <property type="entry name" value="OMPdecase_AS"/>
</dbReference>
<evidence type="ECO:0000313" key="22">
    <source>
        <dbReference type="RefSeq" id="XP_032829100.1"/>
    </source>
</evidence>
<reference evidence="19 20" key="1">
    <citation type="submission" date="2025-04" db="UniProtKB">
        <authorList>
            <consortium name="RefSeq"/>
        </authorList>
    </citation>
    <scope>IDENTIFICATION</scope>
    <source>
        <tissue evidence="19 20">Sperm</tissue>
    </source>
</reference>
<dbReference type="SMART" id="SM00934">
    <property type="entry name" value="OMPdecase"/>
    <property type="match status" value="1"/>
</dbReference>
<evidence type="ECO:0000256" key="5">
    <source>
        <dbReference type="ARBA" id="ARBA00011971"/>
    </source>
</evidence>
<feature type="active site" description="For OMPdecase activity" evidence="14">
    <location>
        <position position="313"/>
    </location>
</feature>
<dbReference type="PROSITE" id="PS00156">
    <property type="entry name" value="OMPDECASE"/>
    <property type="match status" value="1"/>
</dbReference>
<feature type="binding site" evidence="15">
    <location>
        <position position="371"/>
    </location>
    <ligand>
        <name>substrate</name>
    </ligand>
</feature>
<comment type="similarity">
    <text evidence="3">In the N-terminal section; belongs to the purine/pyrimidine phosphoribosyltransferase family.</text>
</comment>
<feature type="binding site" evidence="15">
    <location>
        <position position="280"/>
    </location>
    <ligand>
        <name>substrate</name>
    </ligand>
</feature>
<sequence>MEDLVEALFEAEAVKFGNFTLKSGLASPIYFDLRVIVSHPRLMLQVAERLWDVGRSVCHSALLCGVPYTALPIATLMATAHERPMLMRRKEAKQYGTARMLEGAFAAGDVCVVVEDVVTSGSSVLETADVLRQHGLQVRDALVLLDREQGGREILAGAGITLHSVCTVSRLMQVLLDRGRVDRATVDSVSAFISQNRATSPPRASSPAPSLVPAPGGGPGAVAQSYGQRARLPSTSAVASRLLLLMEEKRSNLCVSADVRTAAELLTVARAVGPHVCLLKTHVDALDDFTADLPERLAELARSHRFLLLEDRKFADIGHTARRQYQGGVFGIASWADLVTAHAVSGPGGLEALAGVGVPLGRGCLLIAKMSSQGALTTQGYMQATVAMAEARRDFVLGFISTERVTHDPSLLHVTPGVKLQPGGDDLGQQYLTPEEVVGRRGCDVMVVGRGVLEATDVTAAARLYQQAGWDAYCGRLQPATAS</sequence>
<keyword evidence="13" id="KW-0511">Multifunctional enzyme</keyword>
<evidence type="ECO:0000256" key="9">
    <source>
        <dbReference type="ARBA" id="ARBA00022679"/>
    </source>
</evidence>
<dbReference type="FunFam" id="3.20.20.70:FF:000114">
    <property type="entry name" value="Decarboxylase,orotidine phosphate"/>
    <property type="match status" value="1"/>
</dbReference>
<evidence type="ECO:0000256" key="13">
    <source>
        <dbReference type="ARBA" id="ARBA00023268"/>
    </source>
</evidence>
<dbReference type="HAMAP" id="MF_01208">
    <property type="entry name" value="PyrE"/>
    <property type="match status" value="1"/>
</dbReference>
<feature type="binding site" evidence="15">
    <location>
        <position position="449"/>
    </location>
    <ligand>
        <name>substrate</name>
    </ligand>
</feature>
<dbReference type="Pfam" id="PF00215">
    <property type="entry name" value="OMPdecase"/>
    <property type="match status" value="1"/>
</dbReference>
<feature type="binding site" evidence="15">
    <location>
        <position position="429"/>
    </location>
    <ligand>
        <name>substrate</name>
    </ligand>
</feature>
<dbReference type="EC" id="4.1.1.23" evidence="6"/>
<keyword evidence="18" id="KW-1185">Reference proteome</keyword>
<evidence type="ECO:0000259" key="17">
    <source>
        <dbReference type="SMART" id="SM00934"/>
    </source>
</evidence>
<dbReference type="CTD" id="7372"/>
<dbReference type="InterPro" id="IPR004467">
    <property type="entry name" value="Or_phspho_trans_dom"/>
</dbReference>
<comment type="pathway">
    <text evidence="2">Pyrimidine metabolism; UMP biosynthesis via de novo pathway; UMP from orotate: step 1/2.</text>
</comment>
<dbReference type="SUPFAM" id="SSF51366">
    <property type="entry name" value="Ribulose-phoshate binding barrel"/>
    <property type="match status" value="1"/>
</dbReference>
<feature type="binding site" evidence="15">
    <location>
        <position position="450"/>
    </location>
    <ligand>
        <name>substrate</name>
    </ligand>
</feature>
<evidence type="ECO:0000256" key="1">
    <source>
        <dbReference type="ARBA" id="ARBA00004861"/>
    </source>
</evidence>
<dbReference type="NCBIfam" id="TIGR01740">
    <property type="entry name" value="pyrF"/>
    <property type="match status" value="1"/>
</dbReference>
<dbReference type="RefSeq" id="XP_032829100.1">
    <property type="nucleotide sequence ID" value="XM_032973209.1"/>
</dbReference>
<evidence type="ECO:0000256" key="6">
    <source>
        <dbReference type="ARBA" id="ARBA00012321"/>
    </source>
</evidence>
<evidence type="ECO:0000313" key="20">
    <source>
        <dbReference type="RefSeq" id="XP_032829098.1"/>
    </source>
</evidence>
<evidence type="ECO:0000313" key="18">
    <source>
        <dbReference type="Proteomes" id="UP001318040"/>
    </source>
</evidence>
<evidence type="ECO:0000256" key="2">
    <source>
        <dbReference type="ARBA" id="ARBA00004889"/>
    </source>
</evidence>
<dbReference type="InterPro" id="IPR011060">
    <property type="entry name" value="RibuloseP-bd_barrel"/>
</dbReference>
<feature type="domain" description="Orotidine 5'-phosphate decarboxylase" evidence="17">
    <location>
        <begin position="252"/>
        <end position="465"/>
    </location>
</feature>
<keyword evidence="12" id="KW-0456">Lyase</keyword>
<dbReference type="GO" id="GO:0044205">
    <property type="term" value="P:'de novo' UMP biosynthetic process"/>
    <property type="evidence" value="ECO:0007669"/>
    <property type="project" value="InterPro"/>
</dbReference>
<dbReference type="PANTHER" id="PTHR19278:SF9">
    <property type="entry name" value="URIDINE 5'-MONOPHOSPHATE SYNTHASE"/>
    <property type="match status" value="1"/>
</dbReference>
<name>A0AAJ7U6C4_PETMA</name>
<dbReference type="InterPro" id="IPR013785">
    <property type="entry name" value="Aldolase_TIM"/>
</dbReference>
<dbReference type="Gene3D" id="3.20.20.70">
    <property type="entry name" value="Aldolase class I"/>
    <property type="match status" value="1"/>
</dbReference>
<dbReference type="KEGG" id="pmrn:116953230"/>
<feature type="binding site" evidence="15">
    <location>
        <position position="258"/>
    </location>
    <ligand>
        <name>substrate</name>
    </ligand>
</feature>
<feature type="active site" description="For OMPdecase activity" evidence="14">
    <location>
        <position position="316"/>
    </location>
</feature>
<feature type="region of interest" description="Disordered" evidence="16">
    <location>
        <begin position="196"/>
        <end position="228"/>
    </location>
</feature>
<comment type="pathway">
    <text evidence="1">Pyrimidine metabolism; UMP biosynthesis via de novo pathway; UMP from orotate: step 2/2.</text>
</comment>
<dbReference type="InterPro" id="IPR000836">
    <property type="entry name" value="PRTase_dom"/>
</dbReference>
<dbReference type="NCBIfam" id="TIGR00336">
    <property type="entry name" value="pyrE"/>
    <property type="match status" value="1"/>
</dbReference>
<dbReference type="RefSeq" id="XP_032829099.1">
    <property type="nucleotide sequence ID" value="XM_032973208.1"/>
</dbReference>
<evidence type="ECO:0000256" key="10">
    <source>
        <dbReference type="ARBA" id="ARBA00022793"/>
    </source>
</evidence>
<dbReference type="FunFam" id="3.40.50.2020:FF:000025">
    <property type="entry name" value="Uridine monophosphate synthetase"/>
    <property type="match status" value="1"/>
</dbReference>
<dbReference type="EC" id="2.4.2.10" evidence="5"/>
<evidence type="ECO:0000256" key="8">
    <source>
        <dbReference type="ARBA" id="ARBA00022676"/>
    </source>
</evidence>
<evidence type="ECO:0000256" key="14">
    <source>
        <dbReference type="PIRSR" id="PIRSR614732-1"/>
    </source>
</evidence>
<gene>
    <name evidence="19 20 21 22" type="primary">UMPS</name>
</gene>
<dbReference type="PANTHER" id="PTHR19278">
    <property type="entry name" value="OROTATE PHOSPHORIBOSYLTRANSFERASE"/>
    <property type="match status" value="1"/>
</dbReference>
<dbReference type="Proteomes" id="UP001318040">
    <property type="component" value="Chromosome 50"/>
</dbReference>
<dbReference type="InterPro" id="IPR029057">
    <property type="entry name" value="PRTase-like"/>
</dbReference>
<dbReference type="InterPro" id="IPR014732">
    <property type="entry name" value="OMPdecase"/>
</dbReference>
<evidence type="ECO:0000256" key="12">
    <source>
        <dbReference type="ARBA" id="ARBA00023239"/>
    </source>
</evidence>
<proteinExistence type="inferred from homology"/>
<dbReference type="Gene3D" id="3.40.50.2020">
    <property type="match status" value="1"/>
</dbReference>